<dbReference type="PRINTS" id="PR00686">
    <property type="entry name" value="TIFACTORIID"/>
</dbReference>
<keyword evidence="8" id="KW-0539">Nucleus</keyword>
<dbReference type="EMBL" id="LR790995">
    <property type="protein sequence ID" value="CAB3266857.1"/>
    <property type="molecule type" value="mRNA"/>
</dbReference>
<dbReference type="InterPro" id="IPR012295">
    <property type="entry name" value="TBP_dom_sf"/>
</dbReference>
<dbReference type="GO" id="GO:0003677">
    <property type="term" value="F:DNA binding"/>
    <property type="evidence" value="ECO:0007669"/>
    <property type="project" value="UniProtKB-KW"/>
</dbReference>
<organism evidence="11">
    <name type="scientific">Phallusia mammillata</name>
    <dbReference type="NCBI Taxonomy" id="59560"/>
    <lineage>
        <taxon>Eukaryota</taxon>
        <taxon>Metazoa</taxon>
        <taxon>Chordata</taxon>
        <taxon>Tunicata</taxon>
        <taxon>Ascidiacea</taxon>
        <taxon>Phlebobranchia</taxon>
        <taxon>Ascidiidae</taxon>
        <taxon>Phallusia</taxon>
    </lineage>
</organism>
<comment type="similarity">
    <text evidence="3">Belongs to the TBP family.</text>
</comment>
<dbReference type="Pfam" id="PF00352">
    <property type="entry name" value="TBP"/>
    <property type="match status" value="2"/>
</dbReference>
<keyword evidence="6" id="KW-0238">DNA-binding</keyword>
<dbReference type="AlphaFoldDB" id="A0A6F9DTT0"/>
<evidence type="ECO:0000256" key="1">
    <source>
        <dbReference type="ARBA" id="ARBA00004123"/>
    </source>
</evidence>
<keyword evidence="5" id="KW-0805">Transcription regulation</keyword>
<name>A0A6F9DTT0_9ASCI</name>
<dbReference type="GO" id="GO:0005634">
    <property type="term" value="C:nucleus"/>
    <property type="evidence" value="ECO:0007669"/>
    <property type="project" value="UniProtKB-SubCell"/>
</dbReference>
<dbReference type="SUPFAM" id="SSF55945">
    <property type="entry name" value="TATA-box binding protein-like"/>
    <property type="match status" value="2"/>
</dbReference>
<evidence type="ECO:0000256" key="8">
    <source>
        <dbReference type="ARBA" id="ARBA00023242"/>
    </source>
</evidence>
<reference evidence="11" key="1">
    <citation type="submission" date="2020-04" db="EMBL/GenBank/DDBJ databases">
        <authorList>
            <person name="Neveu A P."/>
        </authorList>
    </citation>
    <scope>NUCLEOTIDE SEQUENCE</scope>
    <source>
        <tissue evidence="11">Whole embryo</tissue>
    </source>
</reference>
<dbReference type="Gene3D" id="3.30.310.10">
    <property type="entry name" value="TATA-Binding Protein"/>
    <property type="match status" value="2"/>
</dbReference>
<evidence type="ECO:0000256" key="6">
    <source>
        <dbReference type="ARBA" id="ARBA00023125"/>
    </source>
</evidence>
<keyword evidence="4" id="KW-0963">Cytoplasm</keyword>
<evidence type="ECO:0000256" key="5">
    <source>
        <dbReference type="ARBA" id="ARBA00023015"/>
    </source>
</evidence>
<evidence type="ECO:0000256" key="10">
    <source>
        <dbReference type="ARBA" id="ARBA00033173"/>
    </source>
</evidence>
<comment type="subcellular location">
    <subcellularLocation>
        <location evidence="2">Cytoplasm</location>
    </subcellularLocation>
    <subcellularLocation>
        <location evidence="1">Nucleus</location>
    </subcellularLocation>
</comment>
<sequence length="456" mass="50720">MDEYGGTFFDLASSSASYPLCSGGGYLNDLSTFPSVETHAKITGNNIHDQVNDLDSLLLPTTDFPSTIDGDMFQNAASLETLDRKKDVHTELNGTQQASTTFYSNKTIKTETQDSMTFNQTSSFGFMEQTHSLDAILDQSNNTTPSSIPKHVSTVPIKVENPISVPRIIRPDGTTQALTAGSKIQIQGLSSGSKMIRVCVAKTNTVVQQRPEKNTSQAPVQCKQEIFTPFHQTTAFTVTPEQLEPVVNTREDLDKPTHIKVIVSNVVASFRVHCHLSLRRIALEGADVVYRRESQKVVMRLRNPKCTAYMWSSGKVVCTGASSDDNAKKAAKKIARRLQKIGFKVRFSEFKVVNVLAVSKMPYAIDINEFSRAHRGRHCSYEPELHPGVTYRINELKATLKIFSTGSVTVTARSVQRAHDAVKQIYPSFKPFYKFDRPNHWGDFEDALPSDNEDLS</sequence>
<protein>
    <recommendedName>
        <fullName evidence="9">TATA box-binding protein-like 1</fullName>
    </recommendedName>
    <alternativeName>
        <fullName evidence="10">TBP-like factor</fullName>
    </alternativeName>
</protein>
<evidence type="ECO:0000256" key="2">
    <source>
        <dbReference type="ARBA" id="ARBA00004496"/>
    </source>
</evidence>
<proteinExistence type="evidence at transcript level"/>
<evidence type="ECO:0000256" key="7">
    <source>
        <dbReference type="ARBA" id="ARBA00023163"/>
    </source>
</evidence>
<evidence type="ECO:0000256" key="3">
    <source>
        <dbReference type="ARBA" id="ARBA00005560"/>
    </source>
</evidence>
<evidence type="ECO:0000256" key="4">
    <source>
        <dbReference type="ARBA" id="ARBA00022490"/>
    </source>
</evidence>
<dbReference type="FunFam" id="3.30.310.10:FF:000009">
    <property type="entry name" value="TatA box-binding protein-like protein 1"/>
    <property type="match status" value="1"/>
</dbReference>
<dbReference type="GO" id="GO:0006352">
    <property type="term" value="P:DNA-templated transcription initiation"/>
    <property type="evidence" value="ECO:0007669"/>
    <property type="project" value="InterPro"/>
</dbReference>
<dbReference type="PANTHER" id="PTHR10126">
    <property type="entry name" value="TATA-BOX BINDING PROTEIN"/>
    <property type="match status" value="1"/>
</dbReference>
<keyword evidence="7" id="KW-0804">Transcription</keyword>
<dbReference type="InterPro" id="IPR000814">
    <property type="entry name" value="TBP"/>
</dbReference>
<dbReference type="GO" id="GO:0005737">
    <property type="term" value="C:cytoplasm"/>
    <property type="evidence" value="ECO:0007669"/>
    <property type="project" value="UniProtKB-SubCell"/>
</dbReference>
<evidence type="ECO:0000313" key="11">
    <source>
        <dbReference type="EMBL" id="CAB3266857.1"/>
    </source>
</evidence>
<gene>
    <name evidence="11" type="primary">Tbp-001</name>
</gene>
<accession>A0A6F9DTT0</accession>
<dbReference type="FunFam" id="3.30.310.10:FF:000005">
    <property type="entry name" value="TATA box-binding protein-like 1"/>
    <property type="match status" value="1"/>
</dbReference>
<evidence type="ECO:0000256" key="9">
    <source>
        <dbReference type="ARBA" id="ARBA00023474"/>
    </source>
</evidence>